<reference evidence="9" key="1">
    <citation type="submission" date="2013-08" db="EMBL/GenBank/DDBJ databases">
        <title>Gene expansion shapes genome architecture in the human pathogen Lichtheimia corymbifera: an evolutionary genomics analysis in the ancient terrestrial Mucorales (Mucoromycotina).</title>
        <authorList>
            <person name="Schwartze V.U."/>
            <person name="Winter S."/>
            <person name="Shelest E."/>
            <person name="Marcet-Houben M."/>
            <person name="Horn F."/>
            <person name="Wehner S."/>
            <person name="Hoffmann K."/>
            <person name="Riege K."/>
            <person name="Sammeth M."/>
            <person name="Nowrousian M."/>
            <person name="Valiante V."/>
            <person name="Linde J."/>
            <person name="Jacobsen I.D."/>
            <person name="Marz M."/>
            <person name="Brakhage A.A."/>
            <person name="Gabaldon T."/>
            <person name="Bocker S."/>
            <person name="Voigt K."/>
        </authorList>
    </citation>
    <scope>NUCLEOTIDE SEQUENCE [LARGE SCALE GENOMIC DNA]</scope>
    <source>
        <strain evidence="9">FSU 9682</strain>
    </source>
</reference>
<dbReference type="PANTHER" id="PTHR43341">
    <property type="entry name" value="AMINO ACID PERMEASE"/>
    <property type="match status" value="1"/>
</dbReference>
<dbReference type="PIRSF" id="PIRSF006060">
    <property type="entry name" value="AA_transporter"/>
    <property type="match status" value="1"/>
</dbReference>
<dbReference type="Proteomes" id="UP000027586">
    <property type="component" value="Unassembled WGS sequence"/>
</dbReference>
<dbReference type="GO" id="GO:0015171">
    <property type="term" value="F:amino acid transmembrane transporter activity"/>
    <property type="evidence" value="ECO:0007669"/>
    <property type="project" value="TreeGrafter"/>
</dbReference>
<sequence>MEKHQVIEGGNKIQTSESFISDDALEGQTSSDGPVLKRSLKSRHLSMISIGGVIGQALFLSSGTNLYQGGPAGALIAYAIIGFIVFWVAYSLGEMATYIPVSGSFTVFCRRFVDNSFGSVIGYNYWACWSIITAAEFTAIPLVMQYWTQVVPDWAWSLMFLLIVFVLNIFGARSYGEAEYWFSLIKVLTILIFIIVGCCISGGLIGDEVYGFKYWQDGNAFPHGVLGVINSLVLASLSMQGKMRANQRSTKAMWYTHADPMLTFSHRNRNYWHYVPRAIRNVFWRILVFYLGSVFVMGMIIPWNDEHNMHSGSKTVSVSPFALVFSKGGLASAGHVVNAIILITILSCANSGLYVSSRMLLALSQEGVAWKRLSYVTKRGVPIGALICTALVSVITFVTSFIPGQALYLVLTSLAGVAGFVTWFGIAMAHFRFRRALKVQEMDLAILPMTAPLHPFGDLFTMFASVVCALITGYSYFVPADPVGLVGNYAGLILCVVGFIVTKLYTKSKMIPLKDVDLVTGATMHKDTDSQFENGGATAPTGPWYSRAAARIVAVFT</sequence>
<dbReference type="AlphaFoldDB" id="A0A068RYN3"/>
<name>A0A068RYN3_9FUNG</name>
<evidence type="ECO:0000256" key="3">
    <source>
        <dbReference type="ARBA" id="ARBA00022692"/>
    </source>
</evidence>
<feature type="domain" description="Amino acid permease/ SLC12A" evidence="8">
    <location>
        <begin position="44"/>
        <end position="241"/>
    </location>
</feature>
<feature type="transmembrane region" description="Helical" evidence="7">
    <location>
        <begin position="282"/>
        <end position="303"/>
    </location>
</feature>
<evidence type="ECO:0000313" key="10">
    <source>
        <dbReference type="Proteomes" id="UP000027586"/>
    </source>
</evidence>
<keyword evidence="6 7" id="KW-0472">Membrane</keyword>
<feature type="transmembrane region" description="Helical" evidence="7">
    <location>
        <begin position="154"/>
        <end position="172"/>
    </location>
</feature>
<keyword evidence="3 7" id="KW-0812">Transmembrane</keyword>
<gene>
    <name evidence="9" type="ORF">LCOR_05347.1</name>
</gene>
<keyword evidence="4" id="KW-0029">Amino-acid transport</keyword>
<feature type="transmembrane region" description="Helical" evidence="7">
    <location>
        <begin position="220"/>
        <end position="239"/>
    </location>
</feature>
<evidence type="ECO:0000256" key="5">
    <source>
        <dbReference type="ARBA" id="ARBA00022989"/>
    </source>
</evidence>
<dbReference type="PROSITE" id="PS00218">
    <property type="entry name" value="AMINO_ACID_PERMEASE_1"/>
    <property type="match status" value="1"/>
</dbReference>
<dbReference type="InterPro" id="IPR004841">
    <property type="entry name" value="AA-permease/SLC12A_dom"/>
</dbReference>
<evidence type="ECO:0000256" key="2">
    <source>
        <dbReference type="ARBA" id="ARBA00022448"/>
    </source>
</evidence>
<keyword evidence="5 7" id="KW-1133">Transmembrane helix</keyword>
<dbReference type="VEuPathDB" id="FungiDB:LCOR_05347.1"/>
<evidence type="ECO:0000256" key="1">
    <source>
        <dbReference type="ARBA" id="ARBA00004141"/>
    </source>
</evidence>
<evidence type="ECO:0000259" key="8">
    <source>
        <dbReference type="Pfam" id="PF00324"/>
    </source>
</evidence>
<evidence type="ECO:0000313" key="9">
    <source>
        <dbReference type="EMBL" id="CDH54061.1"/>
    </source>
</evidence>
<dbReference type="STRING" id="1263082.A0A068RYN3"/>
<organism evidence="9 10">
    <name type="scientific">Lichtheimia corymbifera JMRC:FSU:9682</name>
    <dbReference type="NCBI Taxonomy" id="1263082"/>
    <lineage>
        <taxon>Eukaryota</taxon>
        <taxon>Fungi</taxon>
        <taxon>Fungi incertae sedis</taxon>
        <taxon>Mucoromycota</taxon>
        <taxon>Mucoromycotina</taxon>
        <taxon>Mucoromycetes</taxon>
        <taxon>Mucorales</taxon>
        <taxon>Lichtheimiaceae</taxon>
        <taxon>Lichtheimia</taxon>
    </lineage>
</organism>
<feature type="transmembrane region" description="Helical" evidence="7">
    <location>
        <begin position="44"/>
        <end position="60"/>
    </location>
</feature>
<dbReference type="Gene3D" id="1.20.1740.10">
    <property type="entry name" value="Amino acid/polyamine transporter I"/>
    <property type="match status" value="1"/>
</dbReference>
<dbReference type="Pfam" id="PF00324">
    <property type="entry name" value="AA_permease"/>
    <property type="match status" value="2"/>
</dbReference>
<dbReference type="GO" id="GO:0016020">
    <property type="term" value="C:membrane"/>
    <property type="evidence" value="ECO:0007669"/>
    <property type="project" value="UniProtKB-SubCell"/>
</dbReference>
<protein>
    <submittedName>
        <fullName evidence="9">Lysine-specific permease</fullName>
    </submittedName>
</protein>
<dbReference type="PANTHER" id="PTHR43341:SF1">
    <property type="entry name" value="GENERAL AMINO-ACID PERMEASE GAP1"/>
    <property type="match status" value="1"/>
</dbReference>
<comment type="subcellular location">
    <subcellularLocation>
        <location evidence="1">Membrane</location>
        <topology evidence="1">Multi-pass membrane protein</topology>
    </subcellularLocation>
</comment>
<proteinExistence type="predicted"/>
<evidence type="ECO:0000256" key="6">
    <source>
        <dbReference type="ARBA" id="ARBA00023136"/>
    </source>
</evidence>
<feature type="transmembrane region" description="Helical" evidence="7">
    <location>
        <begin position="125"/>
        <end position="148"/>
    </location>
</feature>
<dbReference type="OrthoDB" id="3900342at2759"/>
<keyword evidence="10" id="KW-1185">Reference proteome</keyword>
<keyword evidence="2" id="KW-0813">Transport</keyword>
<feature type="transmembrane region" description="Helical" evidence="7">
    <location>
        <begin position="483"/>
        <end position="505"/>
    </location>
</feature>
<accession>A0A068RYN3</accession>
<dbReference type="InterPro" id="IPR004840">
    <property type="entry name" value="Amino_acid_permease_CS"/>
</dbReference>
<evidence type="ECO:0000256" key="4">
    <source>
        <dbReference type="ARBA" id="ARBA00022970"/>
    </source>
</evidence>
<feature type="transmembrane region" description="Helical" evidence="7">
    <location>
        <begin position="72"/>
        <end position="90"/>
    </location>
</feature>
<feature type="transmembrane region" description="Helical" evidence="7">
    <location>
        <begin position="184"/>
        <end position="205"/>
    </location>
</feature>
<feature type="transmembrane region" description="Helical" evidence="7">
    <location>
        <begin position="336"/>
        <end position="355"/>
    </location>
</feature>
<feature type="transmembrane region" description="Helical" evidence="7">
    <location>
        <begin position="459"/>
        <end position="477"/>
    </location>
</feature>
<feature type="transmembrane region" description="Helical" evidence="7">
    <location>
        <begin position="408"/>
        <end position="431"/>
    </location>
</feature>
<feature type="transmembrane region" description="Helical" evidence="7">
    <location>
        <begin position="381"/>
        <end position="402"/>
    </location>
</feature>
<dbReference type="EMBL" id="CBTN010000021">
    <property type="protein sequence ID" value="CDH54061.1"/>
    <property type="molecule type" value="Genomic_DNA"/>
</dbReference>
<evidence type="ECO:0000256" key="7">
    <source>
        <dbReference type="SAM" id="Phobius"/>
    </source>
</evidence>
<comment type="caution">
    <text evidence="9">The sequence shown here is derived from an EMBL/GenBank/DDBJ whole genome shotgun (WGS) entry which is preliminary data.</text>
</comment>
<dbReference type="InterPro" id="IPR050524">
    <property type="entry name" value="APC_YAT"/>
</dbReference>
<feature type="domain" description="Amino acid permease/ SLC12A" evidence="8">
    <location>
        <begin position="275"/>
        <end position="509"/>
    </location>
</feature>